<dbReference type="VEuPathDB" id="ToxoDB:TGDOM2_401540"/>
<dbReference type="AlphaFoldDB" id="A0A086JB26"/>
<comment type="caution">
    <text evidence="1">The sequence shown here is derived from an EMBL/GenBank/DDBJ whole genome shotgun (WGS) entry which is preliminary data.</text>
</comment>
<dbReference type="EMBL" id="AHZU02001750">
    <property type="protein sequence ID" value="KFG29344.1"/>
    <property type="molecule type" value="Genomic_DNA"/>
</dbReference>
<dbReference type="Proteomes" id="UP000028837">
    <property type="component" value="Unassembled WGS sequence"/>
</dbReference>
<accession>A0A086JB26</accession>
<protein>
    <submittedName>
        <fullName evidence="1">Uncharacterized protein</fullName>
    </submittedName>
</protein>
<evidence type="ECO:0000313" key="1">
    <source>
        <dbReference type="EMBL" id="KFG29344.1"/>
    </source>
</evidence>
<evidence type="ECO:0000313" key="2">
    <source>
        <dbReference type="Proteomes" id="UP000028837"/>
    </source>
</evidence>
<name>A0A086JB26_TOXGO</name>
<sequence length="101" mass="10972">MSQKATRGVGRNELALLETARRDSLPTACDGFVNFDTVASVMLLSFCFQARTLHPRFGRPGDSKLLLANYPWNDMDGGGWCGQDPVADIGGRIAGRENVTL</sequence>
<proteinExistence type="predicted"/>
<organism evidence="1 2">
    <name type="scientific">Toxoplasma gondii GAB2-2007-GAL-DOM2</name>
    <dbReference type="NCBI Taxonomy" id="1130820"/>
    <lineage>
        <taxon>Eukaryota</taxon>
        <taxon>Sar</taxon>
        <taxon>Alveolata</taxon>
        <taxon>Apicomplexa</taxon>
        <taxon>Conoidasida</taxon>
        <taxon>Coccidia</taxon>
        <taxon>Eucoccidiorida</taxon>
        <taxon>Eimeriorina</taxon>
        <taxon>Sarcocystidae</taxon>
        <taxon>Toxoplasma</taxon>
    </lineage>
</organism>
<gene>
    <name evidence="1" type="ORF">TGDOM2_401540</name>
</gene>
<reference evidence="1 2" key="1">
    <citation type="submission" date="2014-02" db="EMBL/GenBank/DDBJ databases">
        <authorList>
            <person name="Sibley D."/>
            <person name="Venepally P."/>
            <person name="Karamycheva S."/>
            <person name="Hadjithomas M."/>
            <person name="Khan A."/>
            <person name="Brunk B."/>
            <person name="Roos D."/>
            <person name="Caler E."/>
            <person name="Lorenzi H."/>
        </authorList>
    </citation>
    <scope>NUCLEOTIDE SEQUENCE [LARGE SCALE GENOMIC DNA]</scope>
    <source>
        <strain evidence="1 2">GAB2-2007-GAL-DOM2</strain>
    </source>
</reference>